<proteinExistence type="predicted"/>
<dbReference type="PANTHER" id="PTHR43581:SF2">
    <property type="entry name" value="EXCINUCLEASE ATPASE SUBUNIT"/>
    <property type="match status" value="1"/>
</dbReference>
<dbReference type="InterPro" id="IPR041685">
    <property type="entry name" value="AAA_GajA/Old/RecF-like"/>
</dbReference>
<dbReference type="Pfam" id="PF13175">
    <property type="entry name" value="AAA_15"/>
    <property type="match status" value="1"/>
</dbReference>
<reference evidence="2 3" key="1">
    <citation type="submission" date="2015-11" db="EMBL/GenBank/DDBJ databases">
        <authorList>
            <person name="Lin W."/>
        </authorList>
    </citation>
    <scope>NUCLEOTIDE SEQUENCE [LARGE SCALE GENOMIC DNA]</scope>
    <source>
        <strain evidence="2 3">HCH-1</strain>
    </source>
</reference>
<accession>A0ABR5SH10</accession>
<dbReference type="InterPro" id="IPR051396">
    <property type="entry name" value="Bact_Antivir_Def_Nuclease"/>
</dbReference>
<sequence length="324" mass="36520">MLFLAAHIAHSGEKRFDPSGISEIAVNQLELFVRSGAETASISGEFSLNEHSMTLSVVLSKNGTIKIDGDTGKIKEILSHHRRWPAEYMAERFFMLQAGYNMEPVIMQPFLYFHSYRKVQEGNPELGMMVEPDRMHRRMMIGPYGKSRVAPGDARSVSAFKLQILHAMMGRANLFELIDGKNADGPLEQLDGLIQKYAGGKLSKLRPSSDNTVDLRITPVDGGESFSFDGLSSGQKEIISTIFLIWHYTRNQPCIVLIDEPELHLNAEWHRDFVQQVFKLAPNNQYIVATHSEDIFRSVNEDRRLFLGLSTDRPPIGDVTGNIR</sequence>
<organism evidence="2 3">
    <name type="scientific">Candidatus Magnetominusculus xianensis</name>
    <dbReference type="NCBI Taxonomy" id="1748249"/>
    <lineage>
        <taxon>Bacteria</taxon>
        <taxon>Pseudomonadati</taxon>
        <taxon>Nitrospirota</taxon>
        <taxon>Nitrospiria</taxon>
        <taxon>Nitrospirales</taxon>
        <taxon>Nitrospiraceae</taxon>
        <taxon>Candidatus Magnetominusculus</taxon>
    </lineage>
</organism>
<dbReference type="PANTHER" id="PTHR43581">
    <property type="entry name" value="ATP/GTP PHOSPHATASE"/>
    <property type="match status" value="1"/>
</dbReference>
<name>A0ABR5SH10_9BACT</name>
<keyword evidence="3" id="KW-1185">Reference proteome</keyword>
<evidence type="ECO:0000313" key="3">
    <source>
        <dbReference type="Proteomes" id="UP000060487"/>
    </source>
</evidence>
<keyword evidence="2" id="KW-0067">ATP-binding</keyword>
<dbReference type="Proteomes" id="UP000060487">
    <property type="component" value="Unassembled WGS sequence"/>
</dbReference>
<gene>
    <name evidence="2" type="ORF">ASN18_2573</name>
</gene>
<evidence type="ECO:0000259" key="1">
    <source>
        <dbReference type="Pfam" id="PF13175"/>
    </source>
</evidence>
<dbReference type="GO" id="GO:0005524">
    <property type="term" value="F:ATP binding"/>
    <property type="evidence" value="ECO:0007669"/>
    <property type="project" value="UniProtKB-KW"/>
</dbReference>
<comment type="caution">
    <text evidence="2">The sequence shown here is derived from an EMBL/GenBank/DDBJ whole genome shotgun (WGS) entry which is preliminary data.</text>
</comment>
<protein>
    <submittedName>
        <fullName evidence="2">ATP-binding protein</fullName>
    </submittedName>
</protein>
<evidence type="ECO:0000313" key="2">
    <source>
        <dbReference type="EMBL" id="KWT81829.1"/>
    </source>
</evidence>
<dbReference type="SUPFAM" id="SSF52540">
    <property type="entry name" value="P-loop containing nucleoside triphosphate hydrolases"/>
    <property type="match status" value="1"/>
</dbReference>
<dbReference type="InterPro" id="IPR027417">
    <property type="entry name" value="P-loop_NTPase"/>
</dbReference>
<dbReference type="EMBL" id="LNQR01000095">
    <property type="protein sequence ID" value="KWT81829.1"/>
    <property type="molecule type" value="Genomic_DNA"/>
</dbReference>
<feature type="domain" description="Endonuclease GajA/Old nuclease/RecF-like AAA" evidence="1">
    <location>
        <begin position="192"/>
        <end position="295"/>
    </location>
</feature>
<keyword evidence="2" id="KW-0547">Nucleotide-binding</keyword>
<dbReference type="Gene3D" id="3.40.50.300">
    <property type="entry name" value="P-loop containing nucleotide triphosphate hydrolases"/>
    <property type="match status" value="1"/>
</dbReference>